<accession>A0A7I8VXM3</accession>
<dbReference type="Pfam" id="PF00211">
    <property type="entry name" value="Guanylate_cyc"/>
    <property type="match status" value="2"/>
</dbReference>
<feature type="domain" description="Guanylate cyclase" evidence="4">
    <location>
        <begin position="320"/>
        <end position="358"/>
    </location>
</feature>
<dbReference type="AlphaFoldDB" id="A0A7I8VXM3"/>
<dbReference type="FunFam" id="3.30.70.1230:FF:000021">
    <property type="entry name" value="Adenylate cyclase type 10"/>
    <property type="match status" value="1"/>
</dbReference>
<dbReference type="InterPro" id="IPR029787">
    <property type="entry name" value="Nucleotide_cyclase"/>
</dbReference>
<reference evidence="5 6" key="1">
    <citation type="submission" date="2020-08" db="EMBL/GenBank/DDBJ databases">
        <authorList>
            <person name="Hejnol A."/>
        </authorList>
    </citation>
    <scope>NUCLEOTIDE SEQUENCE [LARGE SCALE GENOMIC DNA]</scope>
</reference>
<organism evidence="5 6">
    <name type="scientific">Dimorphilus gyrociliatus</name>
    <dbReference type="NCBI Taxonomy" id="2664684"/>
    <lineage>
        <taxon>Eukaryota</taxon>
        <taxon>Metazoa</taxon>
        <taxon>Spiralia</taxon>
        <taxon>Lophotrochozoa</taxon>
        <taxon>Annelida</taxon>
        <taxon>Polychaeta</taxon>
        <taxon>Polychaeta incertae sedis</taxon>
        <taxon>Dinophilidae</taxon>
        <taxon>Dimorphilus</taxon>
    </lineage>
</organism>
<keyword evidence="3" id="KW-0456">Lyase</keyword>
<evidence type="ECO:0000313" key="6">
    <source>
        <dbReference type="Proteomes" id="UP000549394"/>
    </source>
</evidence>
<evidence type="ECO:0000313" key="5">
    <source>
        <dbReference type="EMBL" id="CAD5120287.1"/>
    </source>
</evidence>
<dbReference type="GO" id="GO:0004016">
    <property type="term" value="F:adenylate cyclase activity"/>
    <property type="evidence" value="ECO:0007669"/>
    <property type="project" value="TreeGrafter"/>
</dbReference>
<dbReference type="GO" id="GO:0005737">
    <property type="term" value="C:cytoplasm"/>
    <property type="evidence" value="ECO:0007669"/>
    <property type="project" value="TreeGrafter"/>
</dbReference>
<dbReference type="EMBL" id="CAJFCJ010000012">
    <property type="protein sequence ID" value="CAD5120287.1"/>
    <property type="molecule type" value="Genomic_DNA"/>
</dbReference>
<dbReference type="Gene3D" id="3.30.70.1230">
    <property type="entry name" value="Nucleotide cyclase"/>
    <property type="match status" value="2"/>
</dbReference>
<name>A0A7I8VXM3_9ANNE</name>
<keyword evidence="6" id="KW-1185">Reference proteome</keyword>
<evidence type="ECO:0000256" key="3">
    <source>
        <dbReference type="ARBA" id="ARBA00023239"/>
    </source>
</evidence>
<keyword evidence="1" id="KW-0547">Nucleotide-binding</keyword>
<dbReference type="CDD" id="cd07302">
    <property type="entry name" value="CHD"/>
    <property type="match status" value="1"/>
</dbReference>
<dbReference type="SUPFAM" id="SSF55073">
    <property type="entry name" value="Nucleotide cyclase"/>
    <property type="match status" value="2"/>
</dbReference>
<dbReference type="InterPro" id="IPR027417">
    <property type="entry name" value="P-loop_NTPase"/>
</dbReference>
<dbReference type="Proteomes" id="UP000549394">
    <property type="component" value="Unassembled WGS sequence"/>
</dbReference>
<dbReference type="SMART" id="SM00044">
    <property type="entry name" value="CYCc"/>
    <property type="match status" value="1"/>
</dbReference>
<protein>
    <submittedName>
        <fullName evidence="5">DgyrCDS8863</fullName>
    </submittedName>
</protein>
<dbReference type="InterPro" id="IPR001054">
    <property type="entry name" value="A/G_cyclase"/>
</dbReference>
<feature type="domain" description="Guanylate cyclase" evidence="4">
    <location>
        <begin position="37"/>
        <end position="173"/>
    </location>
</feature>
<dbReference type="GO" id="GO:0005524">
    <property type="term" value="F:ATP binding"/>
    <property type="evidence" value="ECO:0007669"/>
    <property type="project" value="UniProtKB-KW"/>
</dbReference>
<dbReference type="GO" id="GO:0035556">
    <property type="term" value="P:intracellular signal transduction"/>
    <property type="evidence" value="ECO:0007669"/>
    <property type="project" value="InterPro"/>
</dbReference>
<gene>
    <name evidence="5" type="ORF">DGYR_LOCUS8400</name>
</gene>
<comment type="caution">
    <text evidence="5">The sequence shown here is derived from an EMBL/GenBank/DDBJ whole genome shotgun (WGS) entry which is preliminary data.</text>
</comment>
<dbReference type="PROSITE" id="PS50125">
    <property type="entry name" value="GUANYLATE_CYCLASE_2"/>
    <property type="match status" value="2"/>
</dbReference>
<sequence>MALQDHSIIRLMTQLPHIVVYHDHSKILPHQESFHGVLLFADVSGFTALTERYSVKLKSGTEELTKTLNRFFGYLVQLIIDHDGDVLKYAGDALLAVWKSNSFKSLGKSIIQAVRCSLKIQNSYSEWVTDVGVKFKVKIGLASGEVSLIFVGNNQFRHYVAVGEAVNLVTRAETFCESGDVVLSQSLFKFLEGLNSLEVSFIPNNINFAKIVDCGDYQLDRELKALKYSYTYSRTTTATTVKKKRNCLKQSNSKNLNNSTNTLLKYEEKSYIINQNSLNKAKFDVQTCLLSKPDRVRIEVADNELINGKDLEEKWRCLSLTVSIGVTTGSTFCGVVGHLHRQEYTVMGRKVNMAARLMVQYPGKVCCDSETFHYSKLPILHFSILKVGKRTERHIKRREKELSFLLAEVEYLNKMGNARENIIVVEGDLGYGKTSLLHTFIEKVISLWDTKTTIITYFNEYNDKGKLNSLESILTQLLGIKLDSDRKIKEDKLRQLKERDNLECICLLNDYLNTKILQSEKLLLKSSKERESVLYQLILLLVEKLVNEDTFLLHIIDDANGLDREFWKVINIFKLAKRCLTILFMKTSSEMCDEAIELLQSNGIKKITLKPLSSEHIVQLSKVLLSCDALSEKFEKHIVKKSNGIPKWIEQILESENINTEEEKPKQDNKRICIIINEHLLGQIPESIQVHVQAQLDRLNQAEEIFIKYAAVCGRTFERFLLQTIAEKFLSDYTAKFQRIIQNLTENEFFCCANFPEEASFNPKLCYCYPERGPLKSTSTCPCLTIKFKSDIVQQAAYEMVLESLRRKIHKEIVFYFEKSDKKCPACDKSSRFSYEKDSYITTPLANNKLSVLTSDEEAQNQMNDTKDRLSLLRNSYSGKCQCVDIVRRTCEKLAYHSKRAKLIERALYYSLQTAKLLINIHHDKLDYHLRNVKRMVKSLSNERTAFSTKWDGELKNVNLNGIKANVEYILGETKYSEGRWSDAAIYAERALQLLGENITNRRFYSWIVCIVEVVKQFIHTKKPSTYFSSSPNKILIVRCLSLLLYSRKFIHKGHLMIGDVLKLVNMAETTGNAYELAKAYTLFASVLESYNLKNLSLNYEHRASLLISDPNLTKSGVAQVCCSILNSELKRGSLESAQDAGFLSHRLSTDLRDNFLYLATLPNLMTSLLMAKCFGKISEILAEFNDISLDLSICMKWELVTFAGILNENIENLTRITNDLLDRRNGELSFYLASANAL</sequence>
<evidence type="ECO:0000259" key="4">
    <source>
        <dbReference type="PROSITE" id="PS50125"/>
    </source>
</evidence>
<dbReference type="SUPFAM" id="SSF52540">
    <property type="entry name" value="P-loop containing nucleoside triphosphate hydrolases"/>
    <property type="match status" value="1"/>
</dbReference>
<evidence type="ECO:0000256" key="2">
    <source>
        <dbReference type="ARBA" id="ARBA00022840"/>
    </source>
</evidence>
<keyword evidence="2" id="KW-0067">ATP-binding</keyword>
<proteinExistence type="predicted"/>
<dbReference type="PANTHER" id="PTHR16305">
    <property type="entry name" value="TESTICULAR SOLUBLE ADENYLYL CYCLASE"/>
    <property type="match status" value="1"/>
</dbReference>
<dbReference type="PANTHER" id="PTHR16305:SF28">
    <property type="entry name" value="GUANYLATE CYCLASE DOMAIN-CONTAINING PROTEIN"/>
    <property type="match status" value="1"/>
</dbReference>
<evidence type="ECO:0000256" key="1">
    <source>
        <dbReference type="ARBA" id="ARBA00022741"/>
    </source>
</evidence>
<dbReference type="OrthoDB" id="194468at2759"/>
<dbReference type="GO" id="GO:0009190">
    <property type="term" value="P:cyclic nucleotide biosynthetic process"/>
    <property type="evidence" value="ECO:0007669"/>
    <property type="project" value="InterPro"/>
</dbReference>